<evidence type="ECO:0000313" key="3">
    <source>
        <dbReference type="Proteomes" id="UP000792457"/>
    </source>
</evidence>
<reference evidence="2" key="2">
    <citation type="submission" date="2017-10" db="EMBL/GenBank/DDBJ databases">
        <title>Ladona fulva Genome sequencing and assembly.</title>
        <authorList>
            <person name="Murali S."/>
            <person name="Richards S."/>
            <person name="Bandaranaike D."/>
            <person name="Bellair M."/>
            <person name="Blankenburg K."/>
            <person name="Chao H."/>
            <person name="Dinh H."/>
            <person name="Doddapaneni H."/>
            <person name="Dugan-Rocha S."/>
            <person name="Elkadiri S."/>
            <person name="Gnanaolivu R."/>
            <person name="Hernandez B."/>
            <person name="Skinner E."/>
            <person name="Javaid M."/>
            <person name="Lee S."/>
            <person name="Li M."/>
            <person name="Ming W."/>
            <person name="Munidasa M."/>
            <person name="Muniz J."/>
            <person name="Nguyen L."/>
            <person name="Hughes D."/>
            <person name="Osuji N."/>
            <person name="Pu L.-L."/>
            <person name="Puazo M."/>
            <person name="Qu C."/>
            <person name="Quiroz J."/>
            <person name="Raj R."/>
            <person name="Weissenberger G."/>
            <person name="Xin Y."/>
            <person name="Zou X."/>
            <person name="Han Y."/>
            <person name="Worley K."/>
            <person name="Muzny D."/>
            <person name="Gibbs R."/>
        </authorList>
    </citation>
    <scope>NUCLEOTIDE SEQUENCE</scope>
    <source>
        <strain evidence="2">Sampled in the wild</strain>
    </source>
</reference>
<evidence type="ECO:0000313" key="2">
    <source>
        <dbReference type="EMBL" id="KAG8225632.1"/>
    </source>
</evidence>
<dbReference type="Proteomes" id="UP000792457">
    <property type="component" value="Unassembled WGS sequence"/>
</dbReference>
<dbReference type="PANTHER" id="PTHR44809">
    <property type="match status" value="1"/>
</dbReference>
<feature type="region of interest" description="Disordered" evidence="1">
    <location>
        <begin position="1"/>
        <end position="23"/>
    </location>
</feature>
<dbReference type="InterPro" id="IPR011990">
    <property type="entry name" value="TPR-like_helical_dom_sf"/>
</dbReference>
<evidence type="ECO:0000256" key="1">
    <source>
        <dbReference type="SAM" id="MobiDB-lite"/>
    </source>
</evidence>
<proteinExistence type="predicted"/>
<dbReference type="EMBL" id="KZ308244">
    <property type="protein sequence ID" value="KAG8225632.1"/>
    <property type="molecule type" value="Genomic_DNA"/>
</dbReference>
<organism evidence="2 3">
    <name type="scientific">Ladona fulva</name>
    <name type="common">Scarce chaser dragonfly</name>
    <name type="synonym">Libellula fulva</name>
    <dbReference type="NCBI Taxonomy" id="123851"/>
    <lineage>
        <taxon>Eukaryota</taxon>
        <taxon>Metazoa</taxon>
        <taxon>Ecdysozoa</taxon>
        <taxon>Arthropoda</taxon>
        <taxon>Hexapoda</taxon>
        <taxon>Insecta</taxon>
        <taxon>Pterygota</taxon>
        <taxon>Palaeoptera</taxon>
        <taxon>Odonata</taxon>
        <taxon>Epiprocta</taxon>
        <taxon>Anisoptera</taxon>
        <taxon>Libelluloidea</taxon>
        <taxon>Libellulidae</taxon>
        <taxon>Ladona</taxon>
    </lineage>
</organism>
<comment type="caution">
    <text evidence="2">The sequence shown here is derived from an EMBL/GenBank/DDBJ whole genome shotgun (WGS) entry which is preliminary data.</text>
</comment>
<dbReference type="PROSITE" id="PS50293">
    <property type="entry name" value="TPR_REGION"/>
    <property type="match status" value="1"/>
</dbReference>
<dbReference type="PANTHER" id="PTHR44809:SF1">
    <property type="entry name" value="PROTEIN O-MANNOSYL-TRANSFERASE TMTC1"/>
    <property type="match status" value="1"/>
</dbReference>
<name>A0A8K0JZQ7_LADFU</name>
<dbReference type="SUPFAM" id="SSF48452">
    <property type="entry name" value="TPR-like"/>
    <property type="match status" value="1"/>
</dbReference>
<protein>
    <submittedName>
        <fullName evidence="2">Uncharacterized protein</fullName>
    </submittedName>
</protein>
<keyword evidence="3" id="KW-1185">Reference proteome</keyword>
<dbReference type="AlphaFoldDB" id="A0A8K0JZQ7"/>
<sequence>MWVSEANTSRAAVSSNLTQQNAPQATWCTSNASLMEIGAGLKVLPHNAKMHYNFANYLRDTGDVDNAVGHYREALR</sequence>
<dbReference type="Gene3D" id="1.25.40.10">
    <property type="entry name" value="Tetratricopeptide repeat domain"/>
    <property type="match status" value="1"/>
</dbReference>
<accession>A0A8K0JZQ7</accession>
<reference evidence="2" key="1">
    <citation type="submission" date="2013-04" db="EMBL/GenBank/DDBJ databases">
        <authorList>
            <person name="Qu J."/>
            <person name="Murali S.C."/>
            <person name="Bandaranaike D."/>
            <person name="Bellair M."/>
            <person name="Blankenburg K."/>
            <person name="Chao H."/>
            <person name="Dinh H."/>
            <person name="Doddapaneni H."/>
            <person name="Downs B."/>
            <person name="Dugan-Rocha S."/>
            <person name="Elkadiri S."/>
            <person name="Gnanaolivu R.D."/>
            <person name="Hernandez B."/>
            <person name="Javaid M."/>
            <person name="Jayaseelan J.C."/>
            <person name="Lee S."/>
            <person name="Li M."/>
            <person name="Ming W."/>
            <person name="Munidasa M."/>
            <person name="Muniz J."/>
            <person name="Nguyen L."/>
            <person name="Ongeri F."/>
            <person name="Osuji N."/>
            <person name="Pu L.-L."/>
            <person name="Puazo M."/>
            <person name="Qu C."/>
            <person name="Quiroz J."/>
            <person name="Raj R."/>
            <person name="Weissenberger G."/>
            <person name="Xin Y."/>
            <person name="Zou X."/>
            <person name="Han Y."/>
            <person name="Richards S."/>
            <person name="Worley K."/>
            <person name="Muzny D."/>
            <person name="Gibbs R."/>
        </authorList>
    </citation>
    <scope>NUCLEOTIDE SEQUENCE</scope>
    <source>
        <strain evidence="2">Sampled in the wild</strain>
    </source>
</reference>
<gene>
    <name evidence="2" type="ORF">J437_LFUL004200</name>
</gene>
<dbReference type="OrthoDB" id="1658288at2759"/>
<dbReference type="InterPro" id="IPR052943">
    <property type="entry name" value="TMTC_O-mannosyl-trnsfr"/>
</dbReference>